<evidence type="ECO:0000313" key="6">
    <source>
        <dbReference type="EMBL" id="PVI06101.1"/>
    </source>
</evidence>
<dbReference type="Gene3D" id="3.40.50.300">
    <property type="entry name" value="P-loop containing nucleotide triphosphate hydrolases"/>
    <property type="match status" value="1"/>
</dbReference>
<dbReference type="EMBL" id="KZ805310">
    <property type="protein sequence ID" value="PVI06101.1"/>
    <property type="molecule type" value="Genomic_DNA"/>
</dbReference>
<keyword evidence="2" id="KW-0547">Nucleotide-binding</keyword>
<dbReference type="InterPro" id="IPR027417">
    <property type="entry name" value="P-loop_NTPase"/>
</dbReference>
<dbReference type="OrthoDB" id="442176at2759"/>
<protein>
    <submittedName>
        <fullName evidence="6">P-loop containing nucleoside triphosphate hydrolase protein</fullName>
    </submittedName>
</protein>
<comment type="similarity">
    <text evidence="4">Belongs to the adenylate kinase family.</text>
</comment>
<feature type="region of interest" description="Disordered" evidence="5">
    <location>
        <begin position="1"/>
        <end position="29"/>
    </location>
</feature>
<dbReference type="STRING" id="97972.A0A2V1E6I4"/>
<dbReference type="HAMAP" id="MF_00235">
    <property type="entry name" value="Adenylate_kinase_Adk"/>
    <property type="match status" value="1"/>
</dbReference>
<dbReference type="PRINTS" id="PR00094">
    <property type="entry name" value="ADENYLTKNASE"/>
</dbReference>
<dbReference type="GO" id="GO:0005524">
    <property type="term" value="F:ATP binding"/>
    <property type="evidence" value="ECO:0007669"/>
    <property type="project" value="InterPro"/>
</dbReference>
<organism evidence="6 7">
    <name type="scientific">Periconia macrospinosa</name>
    <dbReference type="NCBI Taxonomy" id="97972"/>
    <lineage>
        <taxon>Eukaryota</taxon>
        <taxon>Fungi</taxon>
        <taxon>Dikarya</taxon>
        <taxon>Ascomycota</taxon>
        <taxon>Pezizomycotina</taxon>
        <taxon>Dothideomycetes</taxon>
        <taxon>Pleosporomycetidae</taxon>
        <taxon>Pleosporales</taxon>
        <taxon>Massarineae</taxon>
        <taxon>Periconiaceae</taxon>
        <taxon>Periconia</taxon>
    </lineage>
</organism>
<keyword evidence="3 4" id="KW-0418">Kinase</keyword>
<keyword evidence="1 4" id="KW-0808">Transferase</keyword>
<dbReference type="SUPFAM" id="SSF52540">
    <property type="entry name" value="P-loop containing nucleoside triphosphate hydrolases"/>
    <property type="match status" value="1"/>
</dbReference>
<evidence type="ECO:0000256" key="4">
    <source>
        <dbReference type="RuleBase" id="RU003330"/>
    </source>
</evidence>
<sequence>MSSPSSPAPAPAPTSTPTPQSPTFLSILGPPGSGKGTQCALLAQRFKHCVHLSIGDLLREEAQDPSSPYAEVLRENLRCGRLGAREMTCGILASRIERIRGVEFRDGGDGVENEKEVVVLLDGFPRQLETAEYFEQTVGPIHRFLVFQCPTSIIEQRLQARKRNDDDVDTIRKRIEIYELRTLKVLERYDEKGKVTKVDASEDVDAVARALGESLKGVGVVLEER</sequence>
<dbReference type="InterPro" id="IPR000850">
    <property type="entry name" value="Adenylat/UMP-CMP_kin"/>
</dbReference>
<keyword evidence="7" id="KW-1185">Reference proteome</keyword>
<dbReference type="GO" id="GO:0016787">
    <property type="term" value="F:hydrolase activity"/>
    <property type="evidence" value="ECO:0007669"/>
    <property type="project" value="UniProtKB-KW"/>
</dbReference>
<evidence type="ECO:0000256" key="1">
    <source>
        <dbReference type="ARBA" id="ARBA00022679"/>
    </source>
</evidence>
<evidence type="ECO:0000313" key="7">
    <source>
        <dbReference type="Proteomes" id="UP000244855"/>
    </source>
</evidence>
<dbReference type="GO" id="GO:0006139">
    <property type="term" value="P:nucleobase-containing compound metabolic process"/>
    <property type="evidence" value="ECO:0007669"/>
    <property type="project" value="InterPro"/>
</dbReference>
<dbReference type="Pfam" id="PF00406">
    <property type="entry name" value="ADK"/>
    <property type="match status" value="1"/>
</dbReference>
<dbReference type="AlphaFoldDB" id="A0A2V1E6I4"/>
<reference evidence="6 7" key="1">
    <citation type="journal article" date="2018" name="Sci. Rep.">
        <title>Comparative genomics provides insights into the lifestyle and reveals functional heterogeneity of dark septate endophytic fungi.</title>
        <authorList>
            <person name="Knapp D.G."/>
            <person name="Nemeth J.B."/>
            <person name="Barry K."/>
            <person name="Hainaut M."/>
            <person name="Henrissat B."/>
            <person name="Johnson J."/>
            <person name="Kuo A."/>
            <person name="Lim J.H.P."/>
            <person name="Lipzen A."/>
            <person name="Nolan M."/>
            <person name="Ohm R.A."/>
            <person name="Tamas L."/>
            <person name="Grigoriev I.V."/>
            <person name="Spatafora J.W."/>
            <person name="Nagy L.G."/>
            <person name="Kovacs G.M."/>
        </authorList>
    </citation>
    <scope>NUCLEOTIDE SEQUENCE [LARGE SCALE GENOMIC DNA]</scope>
    <source>
        <strain evidence="6 7">DSE2036</strain>
    </source>
</reference>
<dbReference type="PANTHER" id="PTHR23359">
    <property type="entry name" value="NUCLEOTIDE KINASE"/>
    <property type="match status" value="1"/>
</dbReference>
<feature type="compositionally biased region" description="Pro residues" evidence="5">
    <location>
        <begin position="1"/>
        <end position="20"/>
    </location>
</feature>
<dbReference type="GO" id="GO:0019205">
    <property type="term" value="F:nucleobase-containing compound kinase activity"/>
    <property type="evidence" value="ECO:0007669"/>
    <property type="project" value="InterPro"/>
</dbReference>
<dbReference type="CDD" id="cd01428">
    <property type="entry name" value="ADK"/>
    <property type="match status" value="1"/>
</dbReference>
<gene>
    <name evidence="6" type="ORF">DM02DRAFT_724525</name>
</gene>
<evidence type="ECO:0000256" key="3">
    <source>
        <dbReference type="ARBA" id="ARBA00022777"/>
    </source>
</evidence>
<accession>A0A2V1E6I4</accession>
<keyword evidence="6" id="KW-0378">Hydrolase</keyword>
<name>A0A2V1E6I4_9PLEO</name>
<dbReference type="Proteomes" id="UP000244855">
    <property type="component" value="Unassembled WGS sequence"/>
</dbReference>
<evidence type="ECO:0000256" key="5">
    <source>
        <dbReference type="SAM" id="MobiDB-lite"/>
    </source>
</evidence>
<evidence type="ECO:0000256" key="2">
    <source>
        <dbReference type="ARBA" id="ARBA00022741"/>
    </source>
</evidence>
<proteinExistence type="inferred from homology"/>